<protein>
    <submittedName>
        <fullName evidence="2">Uncharacterized protein</fullName>
    </submittedName>
</protein>
<evidence type="ECO:0000256" key="1">
    <source>
        <dbReference type="SAM" id="MobiDB-lite"/>
    </source>
</evidence>
<comment type="caution">
    <text evidence="2">The sequence shown here is derived from an EMBL/GenBank/DDBJ whole genome shotgun (WGS) entry which is preliminary data.</text>
</comment>
<dbReference type="Proteomes" id="UP001066276">
    <property type="component" value="Chromosome 5"/>
</dbReference>
<feature type="compositionally biased region" description="Low complexity" evidence="1">
    <location>
        <begin position="70"/>
        <end position="85"/>
    </location>
</feature>
<sequence>MGLQQKHCSAPVDAPGELRPGRRGARGGAGDEGTKRPPLPGVAAAARTHRTLSREGEGRVPGSLGPRLASPGSTRRLRSGGLPSSRRGRPALAGSGCAARRTTENSGCPRGEDH</sequence>
<feature type="region of interest" description="Disordered" evidence="1">
    <location>
        <begin position="1"/>
        <end position="114"/>
    </location>
</feature>
<reference evidence="2" key="1">
    <citation type="journal article" date="2022" name="bioRxiv">
        <title>Sequencing and chromosome-scale assembly of the giantPleurodeles waltlgenome.</title>
        <authorList>
            <person name="Brown T."/>
            <person name="Elewa A."/>
            <person name="Iarovenko S."/>
            <person name="Subramanian E."/>
            <person name="Araus A.J."/>
            <person name="Petzold A."/>
            <person name="Susuki M."/>
            <person name="Suzuki K.-i.T."/>
            <person name="Hayashi T."/>
            <person name="Toyoda A."/>
            <person name="Oliveira C."/>
            <person name="Osipova E."/>
            <person name="Leigh N.D."/>
            <person name="Simon A."/>
            <person name="Yun M.H."/>
        </authorList>
    </citation>
    <scope>NUCLEOTIDE SEQUENCE</scope>
    <source>
        <strain evidence="2">20211129_DDA</strain>
        <tissue evidence="2">Liver</tissue>
    </source>
</reference>
<name>A0AAV7S0C5_PLEWA</name>
<organism evidence="2 3">
    <name type="scientific">Pleurodeles waltl</name>
    <name type="common">Iberian ribbed newt</name>
    <dbReference type="NCBI Taxonomy" id="8319"/>
    <lineage>
        <taxon>Eukaryota</taxon>
        <taxon>Metazoa</taxon>
        <taxon>Chordata</taxon>
        <taxon>Craniata</taxon>
        <taxon>Vertebrata</taxon>
        <taxon>Euteleostomi</taxon>
        <taxon>Amphibia</taxon>
        <taxon>Batrachia</taxon>
        <taxon>Caudata</taxon>
        <taxon>Salamandroidea</taxon>
        <taxon>Salamandridae</taxon>
        <taxon>Pleurodelinae</taxon>
        <taxon>Pleurodeles</taxon>
    </lineage>
</organism>
<dbReference type="EMBL" id="JANPWB010000009">
    <property type="protein sequence ID" value="KAJ1156949.1"/>
    <property type="molecule type" value="Genomic_DNA"/>
</dbReference>
<keyword evidence="3" id="KW-1185">Reference proteome</keyword>
<accession>A0AAV7S0C5</accession>
<evidence type="ECO:0000313" key="3">
    <source>
        <dbReference type="Proteomes" id="UP001066276"/>
    </source>
</evidence>
<gene>
    <name evidence="2" type="ORF">NDU88_009665</name>
</gene>
<proteinExistence type="predicted"/>
<evidence type="ECO:0000313" key="2">
    <source>
        <dbReference type="EMBL" id="KAJ1156949.1"/>
    </source>
</evidence>
<dbReference type="AlphaFoldDB" id="A0AAV7S0C5"/>